<evidence type="ECO:0000256" key="1">
    <source>
        <dbReference type="SAM" id="MobiDB-lite"/>
    </source>
</evidence>
<evidence type="ECO:0000313" key="2">
    <source>
        <dbReference type="EMBL" id="GAA4824024.1"/>
    </source>
</evidence>
<reference evidence="3" key="1">
    <citation type="journal article" date="2019" name="Int. J. Syst. Evol. Microbiol.">
        <title>The Global Catalogue of Microorganisms (GCM) 10K type strain sequencing project: providing services to taxonomists for standard genome sequencing and annotation.</title>
        <authorList>
            <consortium name="The Broad Institute Genomics Platform"/>
            <consortium name="The Broad Institute Genome Sequencing Center for Infectious Disease"/>
            <person name="Wu L."/>
            <person name="Ma J."/>
        </authorList>
    </citation>
    <scope>NUCLEOTIDE SEQUENCE [LARGE SCALE GENOMIC DNA]</scope>
    <source>
        <strain evidence="3">JCM 18542</strain>
    </source>
</reference>
<gene>
    <name evidence="2" type="ORF">GCM10023353_36160</name>
</gene>
<dbReference type="SUPFAM" id="SSF55811">
    <property type="entry name" value="Nudix"/>
    <property type="match status" value="1"/>
</dbReference>
<protein>
    <submittedName>
        <fullName evidence="2">NUDIX domain-containing protein</fullName>
    </submittedName>
</protein>
<name>A0ABP9D5K4_9ACTN</name>
<dbReference type="RefSeq" id="WP_242474681.1">
    <property type="nucleotide sequence ID" value="NZ_BAABKQ010000001.1"/>
</dbReference>
<keyword evidence="3" id="KW-1185">Reference proteome</keyword>
<dbReference type="EMBL" id="BAABKQ010000001">
    <property type="protein sequence ID" value="GAA4824024.1"/>
    <property type="molecule type" value="Genomic_DNA"/>
</dbReference>
<dbReference type="InterPro" id="IPR015797">
    <property type="entry name" value="NUDIX_hydrolase-like_dom_sf"/>
</dbReference>
<dbReference type="PANTHER" id="PTHR43736:SF4">
    <property type="entry name" value="SLR1690 PROTEIN"/>
    <property type="match status" value="1"/>
</dbReference>
<proteinExistence type="predicted"/>
<accession>A0ABP9D5K4</accession>
<dbReference type="Proteomes" id="UP001500839">
    <property type="component" value="Unassembled WGS sequence"/>
</dbReference>
<evidence type="ECO:0000313" key="3">
    <source>
        <dbReference type="Proteomes" id="UP001500839"/>
    </source>
</evidence>
<sequence>MEQSSVSVDVVVLRFGNPYPGSLRLAVSPRRREPYTGRLALPGVLLRSGERLQDGARRAAQVKLGIPADAIVDVGQLAVFDEPSRDPRGPTLSVAMWAVVGADDYAPTDDIDVHWLGFDEATALAFDHDRIVYHGRRMLGGILWRHDRFTRAITGPKFPATFAVEITAELMGSRPDAGNLNRTLKMLPGLERTDERMRIQATGRPSVVWRWSGGGSCQGAPEDLGGTEHLEAPAGYGDHAAPGDSG</sequence>
<organism evidence="2 3">
    <name type="scientific">Tomitella cavernea</name>
    <dbReference type="NCBI Taxonomy" id="1387982"/>
    <lineage>
        <taxon>Bacteria</taxon>
        <taxon>Bacillati</taxon>
        <taxon>Actinomycetota</taxon>
        <taxon>Actinomycetes</taxon>
        <taxon>Mycobacteriales</taxon>
        <taxon>Tomitella</taxon>
    </lineage>
</organism>
<dbReference type="CDD" id="cd18873">
    <property type="entry name" value="NUDIX_NadM_like"/>
    <property type="match status" value="1"/>
</dbReference>
<dbReference type="PANTHER" id="PTHR43736">
    <property type="entry name" value="ADP-RIBOSE PYROPHOSPHATASE"/>
    <property type="match status" value="1"/>
</dbReference>
<feature type="region of interest" description="Disordered" evidence="1">
    <location>
        <begin position="218"/>
        <end position="246"/>
    </location>
</feature>
<comment type="caution">
    <text evidence="2">The sequence shown here is derived from an EMBL/GenBank/DDBJ whole genome shotgun (WGS) entry which is preliminary data.</text>
</comment>
<dbReference type="Gene3D" id="3.90.79.10">
    <property type="entry name" value="Nucleoside Triphosphate Pyrophosphohydrolase"/>
    <property type="match status" value="1"/>
</dbReference>